<protein>
    <submittedName>
        <fullName evidence="1">Uncharacterized protein</fullName>
    </submittedName>
</protein>
<dbReference type="EMBL" id="JAWZYT010001038">
    <property type="protein sequence ID" value="KAK4316231.1"/>
    <property type="molecule type" value="Genomic_DNA"/>
</dbReference>
<gene>
    <name evidence="1" type="ORF">Pmani_012583</name>
</gene>
<proteinExistence type="predicted"/>
<accession>A0AAE1PX00</accession>
<name>A0AAE1PX00_9EUCA</name>
<reference evidence="1" key="1">
    <citation type="submission" date="2023-11" db="EMBL/GenBank/DDBJ databases">
        <title>Genome assemblies of two species of porcelain crab, Petrolisthes cinctipes and Petrolisthes manimaculis (Anomura: Porcellanidae).</title>
        <authorList>
            <person name="Angst P."/>
        </authorList>
    </citation>
    <scope>NUCLEOTIDE SEQUENCE</scope>
    <source>
        <strain evidence="1">PB745_02</strain>
        <tissue evidence="1">Gill</tissue>
    </source>
</reference>
<dbReference type="Proteomes" id="UP001292094">
    <property type="component" value="Unassembled WGS sequence"/>
</dbReference>
<dbReference type="AlphaFoldDB" id="A0AAE1PX00"/>
<sequence length="140" mass="16153">MNGCWKKLWKECVDDFAGFKVKDTSEVRMDIMRLSHLAGFKEVNEDDIQELLDSHDEPLTNEDLMQLEQERAHNEDDDANKEEETVRGLDVKTLKEVFSSVEHAMDLLKEHAEIHLMPVDIHQQQPALDCDPPCLVILVV</sequence>
<organism evidence="1 2">
    <name type="scientific">Petrolisthes manimaculis</name>
    <dbReference type="NCBI Taxonomy" id="1843537"/>
    <lineage>
        <taxon>Eukaryota</taxon>
        <taxon>Metazoa</taxon>
        <taxon>Ecdysozoa</taxon>
        <taxon>Arthropoda</taxon>
        <taxon>Crustacea</taxon>
        <taxon>Multicrustacea</taxon>
        <taxon>Malacostraca</taxon>
        <taxon>Eumalacostraca</taxon>
        <taxon>Eucarida</taxon>
        <taxon>Decapoda</taxon>
        <taxon>Pleocyemata</taxon>
        <taxon>Anomura</taxon>
        <taxon>Galatheoidea</taxon>
        <taxon>Porcellanidae</taxon>
        <taxon>Petrolisthes</taxon>
    </lineage>
</organism>
<keyword evidence="2" id="KW-1185">Reference proteome</keyword>
<comment type="caution">
    <text evidence="1">The sequence shown here is derived from an EMBL/GenBank/DDBJ whole genome shotgun (WGS) entry which is preliminary data.</text>
</comment>
<evidence type="ECO:0000313" key="1">
    <source>
        <dbReference type="EMBL" id="KAK4316231.1"/>
    </source>
</evidence>
<evidence type="ECO:0000313" key="2">
    <source>
        <dbReference type="Proteomes" id="UP001292094"/>
    </source>
</evidence>